<keyword evidence="2" id="KW-0472">Membrane</keyword>
<keyword evidence="5" id="KW-1185">Reference proteome</keyword>
<dbReference type="AlphaFoldDB" id="A0AAE1IRU5"/>
<feature type="region of interest" description="Disordered" evidence="1">
    <location>
        <begin position="320"/>
        <end position="444"/>
    </location>
</feature>
<feature type="compositionally biased region" description="Polar residues" evidence="1">
    <location>
        <begin position="1"/>
        <end position="12"/>
    </location>
</feature>
<evidence type="ECO:0000259" key="3">
    <source>
        <dbReference type="Pfam" id="PF23041"/>
    </source>
</evidence>
<gene>
    <name evidence="4" type="ORF">QN277_009764</name>
</gene>
<dbReference type="PANTHER" id="PTHR33826">
    <property type="entry name" value="F20B24.21"/>
    <property type="match status" value="1"/>
</dbReference>
<keyword evidence="2" id="KW-1133">Transmembrane helix</keyword>
<proteinExistence type="predicted"/>
<sequence length="486" mass="52729">MGKIQQQNLQQRQSHDPEDPASSGLLCRGCSVVLRRFANEFSFKCIFVLILSLSALVSGVFWLYPRFVIKSWYDASDATKHSATVQAFFTLEKPVSELIPYIKKLEYDIYSEIGVPYTEVAVLSIHQSSTPNLANITFGVLSNPLDVPISSVYLSLLKQSLVDLFLKQSNLTLTTSIFGNASMFEIATVPGGITVIPRQLGPIIQIPEILFNFTLNSSINSILDGFDDFKNELRLDLDVRSYENVYVQLTNEIGSTVAPPVTVEVAVTSSFGVISPQRYLELARIISGFTEKNLGRGNSTFGKVKEVRLSSYFKGMFRGDSPSSAPAPSPELVDPAEPSISPYYSPSHSPVSPATANRSPCFDCQASSPVPSTEIEYPPDPCPYSGLSYPPRSSPRSYSNPSYKSPAAPSPSHSVKSTAEISPDQAPTTEASHGSKPGLGRGKAVKPIHRSLSSISSSSASGDSLGEVLLLVFSILLAYGLFWLSL</sequence>
<protein>
    <recommendedName>
        <fullName evidence="3">DUF7036 domain-containing protein</fullName>
    </recommendedName>
</protein>
<feature type="transmembrane region" description="Helical" evidence="2">
    <location>
        <begin position="45"/>
        <end position="64"/>
    </location>
</feature>
<dbReference type="PANTHER" id="PTHR33826:SF4">
    <property type="entry name" value="F20B24.21"/>
    <property type="match status" value="1"/>
</dbReference>
<feature type="compositionally biased region" description="Low complexity" evidence="1">
    <location>
        <begin position="383"/>
        <end position="417"/>
    </location>
</feature>
<evidence type="ECO:0000313" key="5">
    <source>
        <dbReference type="Proteomes" id="UP001293593"/>
    </source>
</evidence>
<evidence type="ECO:0000256" key="1">
    <source>
        <dbReference type="SAM" id="MobiDB-lite"/>
    </source>
</evidence>
<feature type="domain" description="DUF7036" evidence="3">
    <location>
        <begin position="212"/>
        <end position="302"/>
    </location>
</feature>
<accession>A0AAE1IRU5</accession>
<dbReference type="InterPro" id="IPR055464">
    <property type="entry name" value="DUF7036"/>
</dbReference>
<organism evidence="4 5">
    <name type="scientific">Acacia crassicarpa</name>
    <name type="common">northern wattle</name>
    <dbReference type="NCBI Taxonomy" id="499986"/>
    <lineage>
        <taxon>Eukaryota</taxon>
        <taxon>Viridiplantae</taxon>
        <taxon>Streptophyta</taxon>
        <taxon>Embryophyta</taxon>
        <taxon>Tracheophyta</taxon>
        <taxon>Spermatophyta</taxon>
        <taxon>Magnoliopsida</taxon>
        <taxon>eudicotyledons</taxon>
        <taxon>Gunneridae</taxon>
        <taxon>Pentapetalae</taxon>
        <taxon>rosids</taxon>
        <taxon>fabids</taxon>
        <taxon>Fabales</taxon>
        <taxon>Fabaceae</taxon>
        <taxon>Caesalpinioideae</taxon>
        <taxon>mimosoid clade</taxon>
        <taxon>Acacieae</taxon>
        <taxon>Acacia</taxon>
    </lineage>
</organism>
<comment type="caution">
    <text evidence="4">The sequence shown here is derived from an EMBL/GenBank/DDBJ whole genome shotgun (WGS) entry which is preliminary data.</text>
</comment>
<keyword evidence="2" id="KW-0812">Transmembrane</keyword>
<feature type="compositionally biased region" description="Low complexity" evidence="1">
    <location>
        <begin position="335"/>
        <end position="353"/>
    </location>
</feature>
<feature type="region of interest" description="Disordered" evidence="1">
    <location>
        <begin position="1"/>
        <end position="23"/>
    </location>
</feature>
<name>A0AAE1IRU5_9FABA</name>
<feature type="domain" description="DUF7036" evidence="3">
    <location>
        <begin position="89"/>
        <end position="179"/>
    </location>
</feature>
<feature type="transmembrane region" description="Helical" evidence="2">
    <location>
        <begin position="465"/>
        <end position="484"/>
    </location>
</feature>
<evidence type="ECO:0000256" key="2">
    <source>
        <dbReference type="SAM" id="Phobius"/>
    </source>
</evidence>
<dbReference type="Proteomes" id="UP001293593">
    <property type="component" value="Unassembled WGS sequence"/>
</dbReference>
<dbReference type="EMBL" id="JAWXYG010000014">
    <property type="protein sequence ID" value="KAK4254369.1"/>
    <property type="molecule type" value="Genomic_DNA"/>
</dbReference>
<dbReference type="Pfam" id="PF23041">
    <property type="entry name" value="DUF7036"/>
    <property type="match status" value="2"/>
</dbReference>
<reference evidence="4" key="1">
    <citation type="submission" date="2023-10" db="EMBL/GenBank/DDBJ databases">
        <title>Chromosome-level genome of the transformable northern wattle, Acacia crassicarpa.</title>
        <authorList>
            <person name="Massaro I."/>
            <person name="Sinha N.R."/>
            <person name="Poethig S."/>
            <person name="Leichty A.R."/>
        </authorList>
    </citation>
    <scope>NUCLEOTIDE SEQUENCE</scope>
    <source>
        <strain evidence="4">Acra3RX</strain>
        <tissue evidence="4">Leaf</tissue>
    </source>
</reference>
<evidence type="ECO:0000313" key="4">
    <source>
        <dbReference type="EMBL" id="KAK4254369.1"/>
    </source>
</evidence>